<keyword evidence="1" id="KW-1133">Transmembrane helix</keyword>
<accession>A0A1B1LQH6</accession>
<feature type="transmembrane region" description="Helical" evidence="1">
    <location>
        <begin position="32"/>
        <end position="49"/>
    </location>
</feature>
<feature type="transmembrane region" description="Helical" evidence="1">
    <location>
        <begin position="6"/>
        <end position="25"/>
    </location>
</feature>
<keyword evidence="1" id="KW-0812">Transmembrane</keyword>
<evidence type="ECO:0000313" key="3">
    <source>
        <dbReference type="EMBL" id="BDB30992.1"/>
    </source>
</evidence>
<keyword evidence="1" id="KW-0472">Membrane</keyword>
<geneLocation type="plasmid" evidence="2">
    <name>pKP04VIM</name>
</geneLocation>
<dbReference type="Proteomes" id="UP001319930">
    <property type="component" value="Plasmid pNUITM-VK2"/>
</dbReference>
<dbReference type="GeneID" id="93756871"/>
<keyword evidence="2" id="KW-0614">Plasmid</keyword>
<name>A0A1B1LQH6_KLEPN</name>
<evidence type="ECO:0000313" key="2">
    <source>
        <dbReference type="EMBL" id="ANS55306.1"/>
    </source>
</evidence>
<reference evidence="2" key="1">
    <citation type="submission" date="2015-12" db="EMBL/GenBank/DDBJ databases">
        <title>Klebsiella pneumoniae strain KP04 plasmid pKP04VIM, complete sequence.</title>
        <authorList>
            <person name="Li R."/>
            <person name="Lin D."/>
            <person name="Chen C."/>
        </authorList>
    </citation>
    <scope>NUCLEOTIDE SEQUENCE</scope>
    <source>
        <plasmid evidence="2">pKP04VIM</plasmid>
    </source>
</reference>
<dbReference type="EMBL" id="AP025164">
    <property type="protein sequence ID" value="BDB30992.1"/>
    <property type="molecule type" value="Genomic_DNA"/>
</dbReference>
<sequence>MLEKIYYLALFLIAVCIICGFVFAWRRRSPMALTLTISALVICIAFHTLENSVATGKDELLPGARDFTQCELVDQQSAEISGFGYPVVVLICDDGQQILDAGIYTQQLKQKQDCAPGSEVTSCH</sequence>
<evidence type="ECO:0000313" key="4">
    <source>
        <dbReference type="Proteomes" id="UP001319930"/>
    </source>
</evidence>
<dbReference type="PATRIC" id="fig|573.1650.peg.5670"/>
<dbReference type="RefSeq" id="WP_017901022.1">
    <property type="nucleotide sequence ID" value="NZ_AP018583.1"/>
</dbReference>
<protein>
    <submittedName>
        <fullName evidence="2">Uncharacterized protein</fullName>
    </submittedName>
</protein>
<organism evidence="2">
    <name type="scientific">Klebsiella pneumoniae</name>
    <dbReference type="NCBI Taxonomy" id="573"/>
    <lineage>
        <taxon>Bacteria</taxon>
        <taxon>Pseudomonadati</taxon>
        <taxon>Pseudomonadota</taxon>
        <taxon>Gammaproteobacteria</taxon>
        <taxon>Enterobacterales</taxon>
        <taxon>Enterobacteriaceae</taxon>
        <taxon>Klebsiella/Raoultella group</taxon>
        <taxon>Klebsiella</taxon>
        <taxon>Klebsiella pneumoniae complex</taxon>
    </lineage>
</organism>
<proteinExistence type="predicted"/>
<dbReference type="AlphaFoldDB" id="A0A1B1LQH6"/>
<reference evidence="3 4" key="2">
    <citation type="submission" date="2021-09" db="EMBL/GenBank/DDBJ databases">
        <title>Whole genome sequencing of antimicrobial-resistant bacteria isolated from aquatic animals, plants, and environment in Asia.</title>
        <authorList>
            <person name="Hirabayashi A."/>
            <person name="Suzuki M."/>
        </authorList>
    </citation>
    <scope>NUCLEOTIDE SEQUENCE [LARGE SCALE GENOMIC DNA]</scope>
    <source>
        <strain evidence="3 4">NUITM-VK2</strain>
        <plasmid evidence="3 4">pNUITM-VK2</plasmid>
    </source>
</reference>
<gene>
    <name evidence="3" type="ORF">NUITMVK2_1060</name>
</gene>
<evidence type="ECO:0000256" key="1">
    <source>
        <dbReference type="SAM" id="Phobius"/>
    </source>
</evidence>
<dbReference type="EMBL" id="KU318421">
    <property type="protein sequence ID" value="ANS55306.1"/>
    <property type="molecule type" value="Genomic_DNA"/>
</dbReference>
<geneLocation type="plasmid" evidence="3 4">
    <name>pNUITM-VK2</name>
</geneLocation>